<dbReference type="EMBL" id="MNYI01000012">
    <property type="protein sequence ID" value="OIP43585.1"/>
    <property type="molecule type" value="Genomic_DNA"/>
</dbReference>
<dbReference type="NCBIfam" id="NF033503">
    <property type="entry name" value="LarB"/>
    <property type="match status" value="1"/>
</dbReference>
<dbReference type="PANTHER" id="PTHR43064">
    <property type="entry name" value="PHOSPHORIBOSYLAMINOIMIDAZOLE CARBOXYLASE-RELATED"/>
    <property type="match status" value="1"/>
</dbReference>
<dbReference type="PANTHER" id="PTHR43064:SF1">
    <property type="entry name" value="SLL1489 PROTEIN"/>
    <property type="match status" value="1"/>
</dbReference>
<keyword evidence="1" id="KW-0812">Transmembrane</keyword>
<dbReference type="GO" id="GO:0006189">
    <property type="term" value="P:'de novo' IMP biosynthetic process"/>
    <property type="evidence" value="ECO:0007669"/>
    <property type="project" value="InterPro"/>
</dbReference>
<feature type="transmembrane region" description="Helical" evidence="1">
    <location>
        <begin position="179"/>
        <end position="207"/>
    </location>
</feature>
<feature type="transmembrane region" description="Helical" evidence="1">
    <location>
        <begin position="227"/>
        <end position="250"/>
    </location>
</feature>
<reference evidence="3 4" key="1">
    <citation type="journal article" date="2016" name="Environ. Microbiol.">
        <title>Genomic resolution of a cold subsurface aquifer community provides metabolic insights for novel microbes adapted to high CO concentrations.</title>
        <authorList>
            <person name="Probst A.J."/>
            <person name="Castelle C.J."/>
            <person name="Singh A."/>
            <person name="Brown C.T."/>
            <person name="Anantharaman K."/>
            <person name="Sharon I."/>
            <person name="Hug L.A."/>
            <person name="Burstein D."/>
            <person name="Emerson J.B."/>
            <person name="Thomas B.C."/>
            <person name="Banfield J.F."/>
        </authorList>
    </citation>
    <scope>NUCLEOTIDE SEQUENCE [LARGE SCALE GENOMIC DNA]</scope>
    <source>
        <strain evidence="3">CG2_30_40_21</strain>
    </source>
</reference>
<evidence type="ECO:0000313" key="3">
    <source>
        <dbReference type="EMBL" id="OIP43585.1"/>
    </source>
</evidence>
<comment type="caution">
    <text evidence="3">The sequence shown here is derived from an EMBL/GenBank/DDBJ whole genome shotgun (WGS) entry which is preliminary data.</text>
</comment>
<evidence type="ECO:0000256" key="1">
    <source>
        <dbReference type="SAM" id="Phobius"/>
    </source>
</evidence>
<dbReference type="SMART" id="SM01001">
    <property type="entry name" value="AIRC"/>
    <property type="match status" value="1"/>
</dbReference>
<dbReference type="InterPro" id="IPR039476">
    <property type="entry name" value="P2CMN_synthase_LarB"/>
</dbReference>
<proteinExistence type="predicted"/>
<dbReference type="STRING" id="1817895.AUJ95_00325"/>
<keyword evidence="1" id="KW-0472">Membrane</keyword>
<evidence type="ECO:0000259" key="2">
    <source>
        <dbReference type="SMART" id="SM01001"/>
    </source>
</evidence>
<protein>
    <submittedName>
        <fullName evidence="3">1-(5-phosphoribosyl)-5-amino-4-imidazole-carboxylate carboxylase</fullName>
    </submittedName>
</protein>
<sequence length="259" mass="27958">MNIERLKRILKGVKDGNIEINTALEHLKHLPYEEIRMNPNNAAFACIDHHRELRCGFPEVVFGAGKNIEELTRIVSLLLDKGNDVMITRTSKDVYQTLLEIDSRLIYYEQARIIALKHSQKISCPDARVLIVSGGTTDIPVAEEAAVTAEMFGVGVERLYDVGVAGIHRLLDRSNKLRAASVIIVVAGMEGALASVVGGLVSVPVIAVPTSVGYGASFHGLAALLTMLNSCAPGVAVVNIDNGFGAGYFAGMMMREKVK</sequence>
<dbReference type="AlphaFoldDB" id="A0A1J5E5C9"/>
<evidence type="ECO:0000313" key="4">
    <source>
        <dbReference type="Proteomes" id="UP000183085"/>
    </source>
</evidence>
<accession>A0A1J5E5C9</accession>
<dbReference type="GO" id="GO:0016787">
    <property type="term" value="F:hydrolase activity"/>
    <property type="evidence" value="ECO:0007669"/>
    <property type="project" value="InterPro"/>
</dbReference>
<dbReference type="InterPro" id="IPR000031">
    <property type="entry name" value="PurE_dom"/>
</dbReference>
<keyword evidence="1" id="KW-1133">Transmembrane helix</keyword>
<name>A0A1J5E5C9_9BACT</name>
<dbReference type="SUPFAM" id="SSF52255">
    <property type="entry name" value="N5-CAIR mutase (phosphoribosylaminoimidazole carboxylase, PurE)"/>
    <property type="match status" value="1"/>
</dbReference>
<dbReference type="Pfam" id="PF00731">
    <property type="entry name" value="AIRC"/>
    <property type="match status" value="1"/>
</dbReference>
<gene>
    <name evidence="3" type="ORF">AUJ95_00325</name>
</gene>
<organism evidence="3 4">
    <name type="scientific">Candidatus Desantisbacteria bacterium CG2_30_40_21</name>
    <dbReference type="NCBI Taxonomy" id="1817895"/>
    <lineage>
        <taxon>Bacteria</taxon>
        <taxon>Candidatus Desantisiibacteriota</taxon>
    </lineage>
</organism>
<dbReference type="Gene3D" id="3.40.50.1970">
    <property type="match status" value="1"/>
</dbReference>
<dbReference type="Proteomes" id="UP000183085">
    <property type="component" value="Unassembled WGS sequence"/>
</dbReference>
<feature type="domain" description="PurE" evidence="2">
    <location>
        <begin position="127"/>
        <end position="259"/>
    </location>
</feature>